<dbReference type="Proteomes" id="UP001555826">
    <property type="component" value="Unassembled WGS sequence"/>
</dbReference>
<reference evidence="2 3" key="1">
    <citation type="submission" date="2024-07" db="EMBL/GenBank/DDBJ databases">
        <authorList>
            <person name="Thanompreechachai J."/>
            <person name="Duangmal K."/>
        </authorList>
    </citation>
    <scope>NUCLEOTIDE SEQUENCE [LARGE SCALE GENOMIC DNA]</scope>
    <source>
        <strain evidence="2 3">KCTC 19886</strain>
    </source>
</reference>
<evidence type="ECO:0000313" key="3">
    <source>
        <dbReference type="Proteomes" id="UP001555826"/>
    </source>
</evidence>
<dbReference type="Gene3D" id="1.10.10.2840">
    <property type="entry name" value="PucR C-terminal helix-turn-helix domain"/>
    <property type="match status" value="1"/>
</dbReference>
<dbReference type="EMBL" id="JBFNQN010000023">
    <property type="protein sequence ID" value="MEW9267768.1"/>
    <property type="molecule type" value="Genomic_DNA"/>
</dbReference>
<dbReference type="RefSeq" id="WP_367641242.1">
    <property type="nucleotide sequence ID" value="NZ_JBFNQN010000023.1"/>
</dbReference>
<gene>
    <name evidence="2" type="ORF">AB1207_23755</name>
</gene>
<comment type="caution">
    <text evidence="2">The sequence shown here is derived from an EMBL/GenBank/DDBJ whole genome shotgun (WGS) entry which is preliminary data.</text>
</comment>
<dbReference type="InterPro" id="IPR025736">
    <property type="entry name" value="PucR_C-HTH_dom"/>
</dbReference>
<proteinExistence type="predicted"/>
<accession>A0ABV3PDQ6</accession>
<keyword evidence="3" id="KW-1185">Reference proteome</keyword>
<evidence type="ECO:0000313" key="2">
    <source>
        <dbReference type="EMBL" id="MEW9267768.1"/>
    </source>
</evidence>
<dbReference type="InterPro" id="IPR051448">
    <property type="entry name" value="CdaR-like_regulators"/>
</dbReference>
<evidence type="ECO:0000259" key="1">
    <source>
        <dbReference type="Pfam" id="PF13556"/>
    </source>
</evidence>
<name>A0ABV3PDQ6_9ACTN</name>
<dbReference type="InterPro" id="IPR042070">
    <property type="entry name" value="PucR_C-HTH_sf"/>
</dbReference>
<dbReference type="Pfam" id="PF13556">
    <property type="entry name" value="HTH_30"/>
    <property type="match status" value="1"/>
</dbReference>
<dbReference type="PANTHER" id="PTHR33744:SF17">
    <property type="entry name" value="CONSERVED PROTEIN"/>
    <property type="match status" value="1"/>
</dbReference>
<dbReference type="PANTHER" id="PTHR33744">
    <property type="entry name" value="CARBOHYDRATE DIACID REGULATOR"/>
    <property type="match status" value="1"/>
</dbReference>
<protein>
    <submittedName>
        <fullName evidence="2">Helix-turn-helix domain-containing protein</fullName>
    </submittedName>
</protein>
<sequence>MRRALLDDVHRIVDHLAETLGRSVMLDDPDLALLAGSRHFGDEDPYRVSVVLARGASAEAVEWFRRFDLAGAEGPVHVPGNEALGLRPRLCYPVRCNGVHLGALWLMDDGRPLDGELVRDACVRLGRILAERGHTGGLDEPLVDALLVQLVRGVDPDHVLDLLRAERFVDAGRRHVVAVAHPVAGGRSPLEVVAHRAARADHVLDHRVVAVEEFAVLVAAVRRSSPAPELPEVPSTVGVSDVGEVEDLRELFVQAALAAFAGHHLSSGGVTRWGDLGPLTAFLRAATGPVRTPTLARFEELLDGDRAGTASATVAAYLRHAGDTTATAAELVVHRTTLRYRLEQVEARTGLDLSDGRDRAAVQLVLLARDVRVSGLAPFL</sequence>
<feature type="domain" description="PucR C-terminal helix-turn-helix" evidence="1">
    <location>
        <begin position="312"/>
        <end position="368"/>
    </location>
</feature>
<organism evidence="2 3">
    <name type="scientific">Kineococcus endophyticus</name>
    <dbReference type="NCBI Taxonomy" id="1181883"/>
    <lineage>
        <taxon>Bacteria</taxon>
        <taxon>Bacillati</taxon>
        <taxon>Actinomycetota</taxon>
        <taxon>Actinomycetes</taxon>
        <taxon>Kineosporiales</taxon>
        <taxon>Kineosporiaceae</taxon>
        <taxon>Kineococcus</taxon>
    </lineage>
</organism>